<evidence type="ECO:0000313" key="2">
    <source>
        <dbReference type="Proteomes" id="UP001057402"/>
    </source>
</evidence>
<name>A0ACB9S7L0_9MYRT</name>
<keyword evidence="2" id="KW-1185">Reference proteome</keyword>
<comment type="caution">
    <text evidence="1">The sequence shown here is derived from an EMBL/GenBank/DDBJ whole genome shotgun (WGS) entry which is preliminary data.</text>
</comment>
<dbReference type="EMBL" id="CM042881">
    <property type="protein sequence ID" value="KAI4386061.1"/>
    <property type="molecule type" value="Genomic_DNA"/>
</dbReference>
<organism evidence="1 2">
    <name type="scientific">Melastoma candidum</name>
    <dbReference type="NCBI Taxonomy" id="119954"/>
    <lineage>
        <taxon>Eukaryota</taxon>
        <taxon>Viridiplantae</taxon>
        <taxon>Streptophyta</taxon>
        <taxon>Embryophyta</taxon>
        <taxon>Tracheophyta</taxon>
        <taxon>Spermatophyta</taxon>
        <taxon>Magnoliopsida</taxon>
        <taxon>eudicotyledons</taxon>
        <taxon>Gunneridae</taxon>
        <taxon>Pentapetalae</taxon>
        <taxon>rosids</taxon>
        <taxon>malvids</taxon>
        <taxon>Myrtales</taxon>
        <taxon>Melastomataceae</taxon>
        <taxon>Melastomatoideae</taxon>
        <taxon>Melastomateae</taxon>
        <taxon>Melastoma</taxon>
    </lineage>
</organism>
<reference evidence="2" key="1">
    <citation type="journal article" date="2023" name="Front. Plant Sci.">
        <title>Chromosomal-level genome assembly of Melastoma candidum provides insights into trichome evolution.</title>
        <authorList>
            <person name="Zhong Y."/>
            <person name="Wu W."/>
            <person name="Sun C."/>
            <person name="Zou P."/>
            <person name="Liu Y."/>
            <person name="Dai S."/>
            <person name="Zhou R."/>
        </authorList>
    </citation>
    <scope>NUCLEOTIDE SEQUENCE [LARGE SCALE GENOMIC DNA]</scope>
</reference>
<accession>A0ACB9S7L0</accession>
<dbReference type="Proteomes" id="UP001057402">
    <property type="component" value="Chromosome 2"/>
</dbReference>
<gene>
    <name evidence="1" type="ORF">MLD38_004029</name>
</gene>
<sequence length="577" mass="62405">MNLARECNGLSSSVGLGGSFAAGAGNTSQMSLPRLSFTSQIALQDLNWVGCGSAGMMTNGSAGACVPGLDLSANPEDLDHLYESGGNFRKNDSTYRCGQSLLTNYSREVSSQDSPNCHGGSNVPVGFLSSAANGSCGGSNVTSLALEKTKDARQSAWYPEVTGNELALLPAYPEVHVNPGMRVDSSAWYGEASKSVHTITGKAVVVGMNCRETRNTSLTLSSCPSIGMGMDISRKGIQAVAGIYSAPRKSGPLGPFTGYASILKSSKFLKPAQLLLHEMCGIPDTFTIQASCVLEGCPKDVGLGGASGLGGLSGSCSSGSLHPEYQQMKAKLLHMQVEVCRRYREYHQQMHLVFSSFQTVAGLSSATPCISLALDTILRNFDFLKNAILYQIRHLKKYFGEESPFPSIGPGTNRGDLRRSKMKCINPSFPKHKYSAVGKERFDAQRVFRAQRGLPEHAVAILRAWLFEHFLHPYPTDADKHILARQTGLSRNQVSNWFINARVRIWKPMVEEIHMLETKEQADASQTHMGSTTQAIKTGFITNIDWNQGVGIGISCTRPTASCRIRAVSITVVRSWS</sequence>
<protein>
    <submittedName>
        <fullName evidence="1">Uncharacterized protein</fullName>
    </submittedName>
</protein>
<evidence type="ECO:0000313" key="1">
    <source>
        <dbReference type="EMBL" id="KAI4386061.1"/>
    </source>
</evidence>
<proteinExistence type="predicted"/>